<dbReference type="Pfam" id="PF03645">
    <property type="entry name" value="Tctex-1"/>
    <property type="match status" value="1"/>
</dbReference>
<accession>A0A3M6TIQ8</accession>
<proteinExistence type="inferred from homology"/>
<evidence type="ECO:0000256" key="2">
    <source>
        <dbReference type="SAM" id="MobiDB-lite"/>
    </source>
</evidence>
<dbReference type="GO" id="GO:0005868">
    <property type="term" value="C:cytoplasmic dynein complex"/>
    <property type="evidence" value="ECO:0007669"/>
    <property type="project" value="TreeGrafter"/>
</dbReference>
<evidence type="ECO:0008006" key="5">
    <source>
        <dbReference type="Google" id="ProtNLM"/>
    </source>
</evidence>
<evidence type="ECO:0000256" key="1">
    <source>
        <dbReference type="ARBA" id="ARBA00005361"/>
    </source>
</evidence>
<dbReference type="GO" id="GO:0045505">
    <property type="term" value="F:dynein intermediate chain binding"/>
    <property type="evidence" value="ECO:0007669"/>
    <property type="project" value="TreeGrafter"/>
</dbReference>
<dbReference type="CDD" id="cd21451">
    <property type="entry name" value="DLC-like_TCTEX1D"/>
    <property type="match status" value="1"/>
</dbReference>
<gene>
    <name evidence="3" type="ORF">pdam_00013242</name>
</gene>
<dbReference type="Gene3D" id="3.30.1140.40">
    <property type="entry name" value="Tctex-1"/>
    <property type="match status" value="1"/>
</dbReference>
<dbReference type="EMBL" id="RCHS01003518">
    <property type="protein sequence ID" value="RMX41199.1"/>
    <property type="molecule type" value="Genomic_DNA"/>
</dbReference>
<dbReference type="InterPro" id="IPR005334">
    <property type="entry name" value="Tctex-1-like"/>
</dbReference>
<dbReference type="InterPro" id="IPR038586">
    <property type="entry name" value="Tctex-1-like_sf"/>
</dbReference>
<keyword evidence="4" id="KW-1185">Reference proteome</keyword>
<reference evidence="3 4" key="1">
    <citation type="journal article" date="2018" name="Sci. Rep.">
        <title>Comparative analysis of the Pocillopora damicornis genome highlights role of immune system in coral evolution.</title>
        <authorList>
            <person name="Cunning R."/>
            <person name="Bay R.A."/>
            <person name="Gillette P."/>
            <person name="Baker A.C."/>
            <person name="Traylor-Knowles N."/>
        </authorList>
    </citation>
    <scope>NUCLEOTIDE SEQUENCE [LARGE SCALE GENOMIC DNA]</scope>
    <source>
        <strain evidence="3">RSMAS</strain>
        <tissue evidence="3">Whole animal</tissue>
    </source>
</reference>
<name>A0A3M6TIQ8_POCDA</name>
<evidence type="ECO:0000313" key="3">
    <source>
        <dbReference type="EMBL" id="RMX41199.1"/>
    </source>
</evidence>
<comment type="similarity">
    <text evidence="1">Belongs to the dynein light chain Tctex-type family.</text>
</comment>
<sequence length="230" mass="26456">MMENVKKNSLTTKNPRKKATFFLTSDERTFTEPSNELKETSEQDRAKGKFASVARTVLLANRAFPQTRKPTRVNSVLVHNQSETQSVKFATTAPAPANSVDDTMSAFYGERLLRENTYKMEPDDLFLSGKARVIIHNVLEEHLKSKMYTADDSKRWSVEISEEIKRKIKAEEPLERYKFVCVVWIGQQLGQGIHITSRCLWNAHFDNFARDTFRNDHLFAEASVFAVFVE</sequence>
<feature type="region of interest" description="Disordered" evidence="2">
    <location>
        <begin position="1"/>
        <end position="46"/>
    </location>
</feature>
<organism evidence="3 4">
    <name type="scientific">Pocillopora damicornis</name>
    <name type="common">Cauliflower coral</name>
    <name type="synonym">Millepora damicornis</name>
    <dbReference type="NCBI Taxonomy" id="46731"/>
    <lineage>
        <taxon>Eukaryota</taxon>
        <taxon>Metazoa</taxon>
        <taxon>Cnidaria</taxon>
        <taxon>Anthozoa</taxon>
        <taxon>Hexacorallia</taxon>
        <taxon>Scleractinia</taxon>
        <taxon>Astrocoeniina</taxon>
        <taxon>Pocilloporidae</taxon>
        <taxon>Pocillopora</taxon>
    </lineage>
</organism>
<dbReference type="AlphaFoldDB" id="A0A3M6TIQ8"/>
<dbReference type="STRING" id="46731.A0A3M6TIQ8"/>
<comment type="caution">
    <text evidence="3">The sequence shown here is derived from an EMBL/GenBank/DDBJ whole genome shotgun (WGS) entry which is preliminary data.</text>
</comment>
<dbReference type="GO" id="GO:0007018">
    <property type="term" value="P:microtubule-based movement"/>
    <property type="evidence" value="ECO:0007669"/>
    <property type="project" value="TreeGrafter"/>
</dbReference>
<feature type="compositionally biased region" description="Basic and acidic residues" evidence="2">
    <location>
        <begin position="25"/>
        <end position="46"/>
    </location>
</feature>
<dbReference type="GO" id="GO:0005737">
    <property type="term" value="C:cytoplasm"/>
    <property type="evidence" value="ECO:0007669"/>
    <property type="project" value="TreeGrafter"/>
</dbReference>
<dbReference type="Proteomes" id="UP000275408">
    <property type="component" value="Unassembled WGS sequence"/>
</dbReference>
<evidence type="ECO:0000313" key="4">
    <source>
        <dbReference type="Proteomes" id="UP000275408"/>
    </source>
</evidence>
<dbReference type="PANTHER" id="PTHR21255:SF65">
    <property type="entry name" value="TCTEX1 DOMAIN-CONTAINING PROTEIN 2"/>
    <property type="match status" value="1"/>
</dbReference>
<protein>
    <recommendedName>
        <fullName evidence="5">Dynein light chain</fullName>
    </recommendedName>
</protein>
<dbReference type="OrthoDB" id="10260741at2759"/>
<dbReference type="PANTHER" id="PTHR21255">
    <property type="entry name" value="T-COMPLEX-ASSOCIATED-TESTIS-EXPRESSED 1/ DYNEIN LIGHT CHAIN"/>
    <property type="match status" value="1"/>
</dbReference>